<feature type="transmembrane region" description="Helical" evidence="1">
    <location>
        <begin position="77"/>
        <end position="98"/>
    </location>
</feature>
<accession>A0A7W4PLA2</accession>
<keyword evidence="1" id="KW-0472">Membrane</keyword>
<proteinExistence type="predicted"/>
<keyword evidence="1" id="KW-0812">Transmembrane</keyword>
<evidence type="ECO:0008006" key="4">
    <source>
        <dbReference type="Google" id="ProtNLM"/>
    </source>
</evidence>
<sequence>MKVETQGAERMRAALCVVVALIYLLLALAALMFDLGRISLESFHSLLSWSPILALLAAAVSHRYGYAMRMKRGAASWIKCTVLISLFIVFIGVMMKIFDRNLVFSVFIAIVGCGGFVIFVRRALPDVRQR</sequence>
<dbReference type="EMBL" id="JABEQP010000010">
    <property type="protein sequence ID" value="MBB2198611.1"/>
    <property type="molecule type" value="Genomic_DNA"/>
</dbReference>
<organism evidence="2 3">
    <name type="scientific">Gluconacetobacter dulcium</name>
    <dbReference type="NCBI Taxonomy" id="2729096"/>
    <lineage>
        <taxon>Bacteria</taxon>
        <taxon>Pseudomonadati</taxon>
        <taxon>Pseudomonadota</taxon>
        <taxon>Alphaproteobacteria</taxon>
        <taxon>Acetobacterales</taxon>
        <taxon>Acetobacteraceae</taxon>
        <taxon>Gluconacetobacter</taxon>
    </lineage>
</organism>
<evidence type="ECO:0000256" key="1">
    <source>
        <dbReference type="SAM" id="Phobius"/>
    </source>
</evidence>
<feature type="transmembrane region" description="Helical" evidence="1">
    <location>
        <begin position="45"/>
        <end position="65"/>
    </location>
</feature>
<feature type="transmembrane region" description="Helical" evidence="1">
    <location>
        <begin position="12"/>
        <end position="33"/>
    </location>
</feature>
<feature type="transmembrane region" description="Helical" evidence="1">
    <location>
        <begin position="104"/>
        <end position="124"/>
    </location>
</feature>
<protein>
    <recommendedName>
        <fullName evidence="4">Transmembrane protein</fullName>
    </recommendedName>
</protein>
<comment type="caution">
    <text evidence="2">The sequence shown here is derived from an EMBL/GenBank/DDBJ whole genome shotgun (WGS) entry which is preliminary data.</text>
</comment>
<evidence type="ECO:0000313" key="3">
    <source>
        <dbReference type="Proteomes" id="UP000530320"/>
    </source>
</evidence>
<dbReference type="RefSeq" id="WP_183009740.1">
    <property type="nucleotide sequence ID" value="NZ_JABEQP010000010.1"/>
</dbReference>
<name>A0A7W4PLA2_9PROT</name>
<dbReference type="Proteomes" id="UP000530320">
    <property type="component" value="Unassembled WGS sequence"/>
</dbReference>
<evidence type="ECO:0000313" key="2">
    <source>
        <dbReference type="EMBL" id="MBB2198611.1"/>
    </source>
</evidence>
<gene>
    <name evidence="2" type="ORF">HLH44_14295</name>
</gene>
<reference evidence="2 3" key="1">
    <citation type="submission" date="2020-04" db="EMBL/GenBank/DDBJ databases">
        <title>Description of novel Gluconacetobacter.</title>
        <authorList>
            <person name="Sombolestani A."/>
        </authorList>
    </citation>
    <scope>NUCLEOTIDE SEQUENCE [LARGE SCALE GENOMIC DNA]</scope>
    <source>
        <strain evidence="2 3">LMG 22058</strain>
    </source>
</reference>
<keyword evidence="1" id="KW-1133">Transmembrane helix</keyword>
<dbReference type="AlphaFoldDB" id="A0A7W4PLA2"/>